<dbReference type="OrthoDB" id="443397at2759"/>
<keyword evidence="1" id="KW-0812">Transmembrane</keyword>
<evidence type="ECO:0000256" key="1">
    <source>
        <dbReference type="SAM" id="Phobius"/>
    </source>
</evidence>
<dbReference type="Proteomes" id="UP000649617">
    <property type="component" value="Unassembled WGS sequence"/>
</dbReference>
<feature type="non-terminal residue" evidence="2">
    <location>
        <position position="488"/>
    </location>
</feature>
<feature type="transmembrane region" description="Helical" evidence="1">
    <location>
        <begin position="56"/>
        <end position="76"/>
    </location>
</feature>
<keyword evidence="1" id="KW-1133">Transmembrane helix</keyword>
<dbReference type="AlphaFoldDB" id="A0A812J652"/>
<name>A0A812J652_SYMPI</name>
<evidence type="ECO:0000313" key="3">
    <source>
        <dbReference type="Proteomes" id="UP000649617"/>
    </source>
</evidence>
<accession>A0A812J652</accession>
<organism evidence="2 3">
    <name type="scientific">Symbiodinium pilosum</name>
    <name type="common">Dinoflagellate</name>
    <dbReference type="NCBI Taxonomy" id="2952"/>
    <lineage>
        <taxon>Eukaryota</taxon>
        <taxon>Sar</taxon>
        <taxon>Alveolata</taxon>
        <taxon>Dinophyceae</taxon>
        <taxon>Suessiales</taxon>
        <taxon>Symbiodiniaceae</taxon>
        <taxon>Symbiodinium</taxon>
    </lineage>
</organism>
<feature type="transmembrane region" description="Helical" evidence="1">
    <location>
        <begin position="311"/>
        <end position="331"/>
    </location>
</feature>
<feature type="transmembrane region" description="Helical" evidence="1">
    <location>
        <begin position="147"/>
        <end position="168"/>
    </location>
</feature>
<reference evidence="2" key="1">
    <citation type="submission" date="2021-02" db="EMBL/GenBank/DDBJ databases">
        <authorList>
            <person name="Dougan E. K."/>
            <person name="Rhodes N."/>
            <person name="Thang M."/>
            <person name="Chan C."/>
        </authorList>
    </citation>
    <scope>NUCLEOTIDE SEQUENCE</scope>
</reference>
<feature type="transmembrane region" description="Helical" evidence="1">
    <location>
        <begin position="180"/>
        <end position="200"/>
    </location>
</feature>
<feature type="transmembrane region" description="Helical" evidence="1">
    <location>
        <begin position="231"/>
        <end position="253"/>
    </location>
</feature>
<feature type="transmembrane region" description="Helical" evidence="1">
    <location>
        <begin position="285"/>
        <end position="305"/>
    </location>
</feature>
<feature type="transmembrane region" description="Helical" evidence="1">
    <location>
        <begin position="83"/>
        <end position="104"/>
    </location>
</feature>
<evidence type="ECO:0000313" key="2">
    <source>
        <dbReference type="EMBL" id="CAE7194232.1"/>
    </source>
</evidence>
<protein>
    <submittedName>
        <fullName evidence="2">Uncharacterized protein</fullName>
    </submittedName>
</protein>
<comment type="caution">
    <text evidence="2">The sequence shown here is derived from an EMBL/GenBank/DDBJ whole genome shotgun (WGS) entry which is preliminary data.</text>
</comment>
<keyword evidence="3" id="KW-1185">Reference proteome</keyword>
<dbReference type="EMBL" id="CAJNIZ010001565">
    <property type="protein sequence ID" value="CAE7194232.1"/>
    <property type="molecule type" value="Genomic_DNA"/>
</dbReference>
<gene>
    <name evidence="2" type="ORF">SPIL2461_LOCUS1600</name>
</gene>
<feature type="transmembrane region" description="Helical" evidence="1">
    <location>
        <begin position="368"/>
        <end position="394"/>
    </location>
</feature>
<sequence>SYSVFSCRDAARCPGGYPGRCSAGRTGRACADCLKGHASDVDGTCRPCDALSLWPFLLLPMVILGLLPLLVAASIMVSRAKRVAVSIFIVCVIFGQLVVCLQSLEAIYQFEISWIDPAKAVLSSLAIFSLDIEFSCILDPQSHLVEYGAQLLAYPVVLLLTFLFWLGARWAQRPISFNSFINLHGVLVVALLTAMSLTVMRPFQCRLNPNGLATMATRTDMICWSDEHAPLVVLGSLGILAYPVTILGAIAFLTWKYPSWLRSGGGLEVLEKYKFLFGRFRPERYYYALLLSTHNLVVAMIPAALVAVPALQVGLMGIVICVKLTAQSLLWPWRIDVANYNDLVLSTALLILLLLASPLLRLDQTDSTFLVAVLLTCVLCILPICALAAACFTATMRLRPQSKYDAFLCHHKAGAGALCRFFKLIVHKYGRMNRMNIFLDSDELDDLGRIFEIVSSDTRCLVAVLTPELLQRTPAWTMHPPLALKSAF</sequence>
<proteinExistence type="predicted"/>
<feature type="transmembrane region" description="Helical" evidence="1">
    <location>
        <begin position="343"/>
        <end position="362"/>
    </location>
</feature>
<keyword evidence="1" id="KW-0472">Membrane</keyword>